<evidence type="ECO:0000256" key="7">
    <source>
        <dbReference type="ARBA" id="ARBA00022933"/>
    </source>
</evidence>
<dbReference type="Pfam" id="PF06936">
    <property type="entry name" value="Selenoprotein_S"/>
    <property type="match status" value="1"/>
</dbReference>
<dbReference type="GO" id="GO:0030970">
    <property type="term" value="P:retrograde protein transport, ER to cytosol"/>
    <property type="evidence" value="ECO:0007669"/>
    <property type="project" value="TreeGrafter"/>
</dbReference>
<reference evidence="12 13" key="1">
    <citation type="submission" date="2021-06" db="EMBL/GenBank/DDBJ databases">
        <authorList>
            <person name="Palmer J.M."/>
        </authorList>
    </citation>
    <scope>NUCLEOTIDE SEQUENCE [LARGE SCALE GENOMIC DNA]</scope>
    <source>
        <strain evidence="12 13">MEX-2019</strain>
        <tissue evidence="12">Muscle</tissue>
    </source>
</reference>
<evidence type="ECO:0000256" key="4">
    <source>
        <dbReference type="ARBA" id="ARBA00022490"/>
    </source>
</evidence>
<evidence type="ECO:0000256" key="10">
    <source>
        <dbReference type="SAM" id="MobiDB-lite"/>
    </source>
</evidence>
<evidence type="ECO:0000256" key="8">
    <source>
        <dbReference type="ARBA" id="ARBA00022989"/>
    </source>
</evidence>
<feature type="transmembrane region" description="Helical" evidence="11">
    <location>
        <begin position="35"/>
        <end position="54"/>
    </location>
</feature>
<dbReference type="GO" id="GO:0030968">
    <property type="term" value="P:endoplasmic reticulum unfolded protein response"/>
    <property type="evidence" value="ECO:0007669"/>
    <property type="project" value="TreeGrafter"/>
</dbReference>
<evidence type="ECO:0000256" key="2">
    <source>
        <dbReference type="ARBA" id="ARBA00004496"/>
    </source>
</evidence>
<comment type="caution">
    <text evidence="12">The sequence shown here is derived from an EMBL/GenBank/DDBJ whole genome shotgun (WGS) entry which is preliminary data.</text>
</comment>
<keyword evidence="9 11" id="KW-0472">Membrane</keyword>
<dbReference type="EMBL" id="JAHHUM010001443">
    <property type="protein sequence ID" value="KAK5612393.1"/>
    <property type="molecule type" value="Genomic_DNA"/>
</dbReference>
<evidence type="ECO:0000313" key="12">
    <source>
        <dbReference type="EMBL" id="KAK5612393.1"/>
    </source>
</evidence>
<feature type="compositionally biased region" description="Basic and acidic residues" evidence="10">
    <location>
        <begin position="108"/>
        <end position="128"/>
    </location>
</feature>
<dbReference type="InterPro" id="IPR009703">
    <property type="entry name" value="Selenoprotein_S"/>
</dbReference>
<evidence type="ECO:0000256" key="6">
    <source>
        <dbReference type="ARBA" id="ARBA00022824"/>
    </source>
</evidence>
<evidence type="ECO:0000256" key="9">
    <source>
        <dbReference type="ARBA" id="ARBA00023136"/>
    </source>
</evidence>
<feature type="region of interest" description="Disordered" evidence="10">
    <location>
        <begin position="62"/>
        <end position="95"/>
    </location>
</feature>
<keyword evidence="6" id="KW-0256">Endoplasmic reticulum</keyword>
<keyword evidence="5 11" id="KW-0812">Transmembrane</keyword>
<evidence type="ECO:0000256" key="5">
    <source>
        <dbReference type="ARBA" id="ARBA00022692"/>
    </source>
</evidence>
<comment type="subcellular location">
    <subcellularLocation>
        <location evidence="2">Cytoplasm</location>
    </subcellularLocation>
    <subcellularLocation>
        <location evidence="1">Endoplasmic reticulum membrane</location>
        <topology evidence="1">Single-pass membrane protein</topology>
    </subcellularLocation>
</comment>
<gene>
    <name evidence="12" type="ORF">CRENBAI_007010</name>
</gene>
<keyword evidence="7" id="KW-0712">Selenocysteine</keyword>
<dbReference type="GO" id="GO:0036502">
    <property type="term" value="C:Derlin-1-VIMP complex"/>
    <property type="evidence" value="ECO:0007669"/>
    <property type="project" value="TreeGrafter"/>
</dbReference>
<organism evidence="12 13">
    <name type="scientific">Crenichthys baileyi</name>
    <name type="common">White River springfish</name>
    <dbReference type="NCBI Taxonomy" id="28760"/>
    <lineage>
        <taxon>Eukaryota</taxon>
        <taxon>Metazoa</taxon>
        <taxon>Chordata</taxon>
        <taxon>Craniata</taxon>
        <taxon>Vertebrata</taxon>
        <taxon>Euteleostomi</taxon>
        <taxon>Actinopterygii</taxon>
        <taxon>Neopterygii</taxon>
        <taxon>Teleostei</taxon>
        <taxon>Neoteleostei</taxon>
        <taxon>Acanthomorphata</taxon>
        <taxon>Ovalentaria</taxon>
        <taxon>Atherinomorphae</taxon>
        <taxon>Cyprinodontiformes</taxon>
        <taxon>Goodeidae</taxon>
        <taxon>Crenichthys</taxon>
    </lineage>
</organism>
<dbReference type="PANTHER" id="PTHR28621:SF1">
    <property type="entry name" value="SELENOPROTEIN S"/>
    <property type="match status" value="1"/>
</dbReference>
<dbReference type="Gene3D" id="6.10.250.2950">
    <property type="match status" value="1"/>
</dbReference>
<evidence type="ECO:0000313" key="13">
    <source>
        <dbReference type="Proteomes" id="UP001311232"/>
    </source>
</evidence>
<accession>A0AAV9RU56</accession>
<feature type="compositionally biased region" description="Basic and acidic residues" evidence="10">
    <location>
        <begin position="82"/>
        <end position="95"/>
    </location>
</feature>
<evidence type="ECO:0000256" key="11">
    <source>
        <dbReference type="SAM" id="Phobius"/>
    </source>
</evidence>
<dbReference type="GO" id="GO:0036513">
    <property type="term" value="C:Derlin-1 retrotranslocation complex"/>
    <property type="evidence" value="ECO:0007669"/>
    <property type="project" value="TreeGrafter"/>
</dbReference>
<dbReference type="Proteomes" id="UP001311232">
    <property type="component" value="Unassembled WGS sequence"/>
</dbReference>
<dbReference type="PANTHER" id="PTHR28621">
    <property type="entry name" value="SELENOPROTEIN S"/>
    <property type="match status" value="1"/>
</dbReference>
<evidence type="ECO:0000256" key="3">
    <source>
        <dbReference type="ARBA" id="ARBA00011034"/>
    </source>
</evidence>
<name>A0AAV9RU56_9TELE</name>
<dbReference type="AlphaFoldDB" id="A0AAV9RU56"/>
<keyword evidence="4" id="KW-0963">Cytoplasm</keyword>
<evidence type="ECO:0008006" key="14">
    <source>
        <dbReference type="Google" id="ProtNLM"/>
    </source>
</evidence>
<protein>
    <recommendedName>
        <fullName evidence="14">Selenoprotein S</fullName>
    </recommendedName>
</protein>
<keyword evidence="13" id="KW-1185">Reference proteome</keyword>
<keyword evidence="8 11" id="KW-1133">Transmembrane helix</keyword>
<comment type="similarity">
    <text evidence="3">Belongs to the selenoprotein S family.</text>
</comment>
<sequence>MDDVEVLDVDDNNSPRQVPLKNQDLSQLSVSVGEFLSLYGWYLLAVTFTVFLLIQQLRKRRSSQRQQDSVPQTQLDASLVTKRQEAMEAARQKMQEELDAKAAIFKEKQRQQEEEKRRQKIEEWESMKQGKSCKGHKPSDRSDEASSSSTVLKPKTDKKPLRSPDYNPLMGQGGSCTWRPGRRGPSDIPATVWETNQTGSAAPSYNETRYLCRLAVNPAAVDGGGLLDGRRERRRNAGLQVAVQGDCCDATWASGRKALFCSETLCVSRWNTIDPALAAVF</sequence>
<proteinExistence type="inferred from homology"/>
<feature type="region of interest" description="Disordered" evidence="10">
    <location>
        <begin position="108"/>
        <end position="188"/>
    </location>
</feature>
<evidence type="ECO:0000256" key="1">
    <source>
        <dbReference type="ARBA" id="ARBA00004389"/>
    </source>
</evidence>